<reference evidence="2" key="1">
    <citation type="submission" date="2016-06" db="EMBL/GenBank/DDBJ databases">
        <authorList>
            <person name="Varghese N."/>
            <person name="Submissions Spin"/>
        </authorList>
    </citation>
    <scope>NUCLEOTIDE SEQUENCE [LARGE SCALE GENOMIC DNA]</scope>
    <source>
        <strain evidence="2">DSM 44983</strain>
    </source>
</reference>
<accession>A0A109IH27</accession>
<proteinExistence type="predicted"/>
<gene>
    <name evidence="1" type="ORF">GA0070623_0627</name>
</gene>
<dbReference type="InterPro" id="IPR011990">
    <property type="entry name" value="TPR-like_helical_dom_sf"/>
</dbReference>
<dbReference type="InterPro" id="IPR010982">
    <property type="entry name" value="Lambda_DNA-bd_dom_sf"/>
</dbReference>
<dbReference type="PANTHER" id="PTHR47691">
    <property type="entry name" value="REGULATOR-RELATED"/>
    <property type="match status" value="1"/>
</dbReference>
<dbReference type="InterPro" id="IPR027417">
    <property type="entry name" value="P-loop_NTPase"/>
</dbReference>
<dbReference type="Gene3D" id="3.40.50.300">
    <property type="entry name" value="P-loop containing nucleotide triphosphate hydrolases"/>
    <property type="match status" value="1"/>
</dbReference>
<evidence type="ECO:0000313" key="2">
    <source>
        <dbReference type="Proteomes" id="UP000198226"/>
    </source>
</evidence>
<dbReference type="Pfam" id="PF13560">
    <property type="entry name" value="HTH_31"/>
    <property type="match status" value="1"/>
</dbReference>
<dbReference type="Proteomes" id="UP000198226">
    <property type="component" value="Chromosome I"/>
</dbReference>
<name>A0A109IH27_9ACTN</name>
<dbReference type="SMART" id="SM00530">
    <property type="entry name" value="HTH_XRE"/>
    <property type="match status" value="1"/>
</dbReference>
<dbReference type="PANTHER" id="PTHR47691:SF3">
    <property type="entry name" value="HTH-TYPE TRANSCRIPTIONAL REGULATOR RV0890C-RELATED"/>
    <property type="match status" value="1"/>
</dbReference>
<dbReference type="Gene3D" id="1.25.40.10">
    <property type="entry name" value="Tetratricopeptide repeat domain"/>
    <property type="match status" value="2"/>
</dbReference>
<dbReference type="PROSITE" id="PS50943">
    <property type="entry name" value="HTH_CROC1"/>
    <property type="match status" value="1"/>
</dbReference>
<evidence type="ECO:0000313" key="1">
    <source>
        <dbReference type="EMBL" id="SCG40102.1"/>
    </source>
</evidence>
<dbReference type="PRINTS" id="PR00364">
    <property type="entry name" value="DISEASERSIST"/>
</dbReference>
<dbReference type="RefSeq" id="WP_067313301.1">
    <property type="nucleotide sequence ID" value="NZ_LRMV01000154.1"/>
</dbReference>
<sequence>MEQQIPGTPESPSLGSALRAHRVAAGLSIEGLADRCGVSVRAISDIERDRVRRPRRRTLTVLFDVLAVPDDERRRLAEAASGRPVGGELPGPPRHFSGRATELRTLGDVARRPSDDRQQATVLVVTGPAGVGKTSLVLRASADLAPEFPDGRFFVDLRGMDDVPTPPGEALHRLLRALGVPEQRIPAGLEDRATVYRSALCERRALVVWDNAADEAQARPLLPGAGRSLVLFTSRRRLSGLDTARWLSVEPLSAEDSTAMLRAIARPGPATDPAALAELARHCGHMPLALRVTGQRLSEEPGLSVQELNRRFSGEQARLRVIDAGASGIHTALSLSYRRLAADLRRTFRRLSLMPGPDFGPDPVAEVTGACGAQAEQRLEALVESGLVAAVPADRYGLHDLVRDFAVDRMTAEEPESTGPLRRSSLRWWLGRTTAAGRHFEPDGPTSLTEFRDRAAAAAWLDAERGNWFAALRSATAEGLHELVVEAVDALHWFSDSRVHLDLWPEVFRLSAEAAARLDDPRTEAVHLNYLSWAQAICQRAYASSVATADRALDRAVRAGDPAQQGWALLYAASGHTGLGEYGAALRQRQRAWVLLRRAADPEGLPQAMASLGSSLLALGRPAEALRVHQRTRDLLRDPHHPIAVFARAATDALNCRRIGDDLAALGRWPECVTARREAVARLRATAMPASEAVAVVELVEALRRTGDTRDAPAYLRRAIELAEECDDPDLAARAATLLAACSRDDLTAGRDQVPAATRAKARTSGCGS</sequence>
<dbReference type="CDD" id="cd00093">
    <property type="entry name" value="HTH_XRE"/>
    <property type="match status" value="1"/>
</dbReference>
<dbReference type="EMBL" id="LT607752">
    <property type="protein sequence ID" value="SCG40102.1"/>
    <property type="molecule type" value="Genomic_DNA"/>
</dbReference>
<dbReference type="InterPro" id="IPR001387">
    <property type="entry name" value="Cro/C1-type_HTH"/>
</dbReference>
<dbReference type="SUPFAM" id="SSF52540">
    <property type="entry name" value="P-loop containing nucleoside triphosphate hydrolases"/>
    <property type="match status" value="1"/>
</dbReference>
<dbReference type="Gene3D" id="1.10.260.40">
    <property type="entry name" value="lambda repressor-like DNA-binding domains"/>
    <property type="match status" value="1"/>
</dbReference>
<protein>
    <submittedName>
        <fullName evidence="1">NB-ARC domain-containing protein</fullName>
    </submittedName>
</protein>
<dbReference type="SUPFAM" id="SSF47413">
    <property type="entry name" value="lambda repressor-like DNA-binding domains"/>
    <property type="match status" value="1"/>
</dbReference>
<dbReference type="SUPFAM" id="SSF48452">
    <property type="entry name" value="TPR-like"/>
    <property type="match status" value="2"/>
</dbReference>
<organism evidence="1 2">
    <name type="scientific">Micromonospora rifamycinica</name>
    <dbReference type="NCBI Taxonomy" id="291594"/>
    <lineage>
        <taxon>Bacteria</taxon>
        <taxon>Bacillati</taxon>
        <taxon>Actinomycetota</taxon>
        <taxon>Actinomycetes</taxon>
        <taxon>Micromonosporales</taxon>
        <taxon>Micromonosporaceae</taxon>
        <taxon>Micromonospora</taxon>
    </lineage>
</organism>
<keyword evidence="2" id="KW-1185">Reference proteome</keyword>
<dbReference type="GO" id="GO:0043531">
    <property type="term" value="F:ADP binding"/>
    <property type="evidence" value="ECO:0007669"/>
    <property type="project" value="InterPro"/>
</dbReference>
<dbReference type="AlphaFoldDB" id="A0A109IH27"/>
<dbReference type="GO" id="GO:0003677">
    <property type="term" value="F:DNA binding"/>
    <property type="evidence" value="ECO:0007669"/>
    <property type="project" value="InterPro"/>
</dbReference>